<proteinExistence type="predicted"/>
<accession>A0A5C0AWM0</accession>
<dbReference type="SUPFAM" id="SSF55729">
    <property type="entry name" value="Acyl-CoA N-acyltransferases (Nat)"/>
    <property type="match status" value="1"/>
</dbReference>
<dbReference type="GO" id="GO:0016747">
    <property type="term" value="F:acyltransferase activity, transferring groups other than amino-acyl groups"/>
    <property type="evidence" value="ECO:0007669"/>
    <property type="project" value="InterPro"/>
</dbReference>
<dbReference type="InterPro" id="IPR000182">
    <property type="entry name" value="GNAT_dom"/>
</dbReference>
<dbReference type="CDD" id="cd04301">
    <property type="entry name" value="NAT_SF"/>
    <property type="match status" value="1"/>
</dbReference>
<evidence type="ECO:0000313" key="3">
    <source>
        <dbReference type="Proteomes" id="UP000325161"/>
    </source>
</evidence>
<dbReference type="OrthoDB" id="9796171at2"/>
<feature type="domain" description="N-acetyltransferase" evidence="1">
    <location>
        <begin position="8"/>
        <end position="150"/>
    </location>
</feature>
<protein>
    <submittedName>
        <fullName evidence="2">GNAT family N-acetyltransferase</fullName>
    </submittedName>
</protein>
<dbReference type="Gene3D" id="3.40.630.30">
    <property type="match status" value="1"/>
</dbReference>
<organism evidence="2 3">
    <name type="scientific">Pigmentiphaga aceris</name>
    <dbReference type="NCBI Taxonomy" id="1940612"/>
    <lineage>
        <taxon>Bacteria</taxon>
        <taxon>Pseudomonadati</taxon>
        <taxon>Pseudomonadota</taxon>
        <taxon>Betaproteobacteria</taxon>
        <taxon>Burkholderiales</taxon>
        <taxon>Alcaligenaceae</taxon>
        <taxon>Pigmentiphaga</taxon>
    </lineage>
</organism>
<dbReference type="PROSITE" id="PS51186">
    <property type="entry name" value="GNAT"/>
    <property type="match status" value="1"/>
</dbReference>
<evidence type="ECO:0000259" key="1">
    <source>
        <dbReference type="PROSITE" id="PS51186"/>
    </source>
</evidence>
<gene>
    <name evidence="2" type="ORF">FXN63_13420</name>
</gene>
<reference evidence="2 3" key="1">
    <citation type="submission" date="2019-08" db="EMBL/GenBank/DDBJ databases">
        <title>Amphibian skin-associated Pigmentiphaga: genome sequence and occurrence across geography and hosts.</title>
        <authorList>
            <person name="Bletz M.C."/>
            <person name="Bunk B."/>
            <person name="Sproeer C."/>
            <person name="Biwer P."/>
            <person name="Reiter S."/>
            <person name="Rabemananjara F.C.E."/>
            <person name="Schulz S."/>
            <person name="Overmann J."/>
            <person name="Vences M."/>
        </authorList>
    </citation>
    <scope>NUCLEOTIDE SEQUENCE [LARGE SCALE GENOMIC DNA]</scope>
    <source>
        <strain evidence="2 3">Mada1488</strain>
    </source>
</reference>
<dbReference type="Proteomes" id="UP000325161">
    <property type="component" value="Chromosome"/>
</dbReference>
<keyword evidence="3" id="KW-1185">Reference proteome</keyword>
<dbReference type="Pfam" id="PF13673">
    <property type="entry name" value="Acetyltransf_10"/>
    <property type="match status" value="1"/>
</dbReference>
<name>A0A5C0AWM0_9BURK</name>
<evidence type="ECO:0000313" key="2">
    <source>
        <dbReference type="EMBL" id="QEI06718.1"/>
    </source>
</evidence>
<keyword evidence="2" id="KW-0808">Transferase</keyword>
<dbReference type="InterPro" id="IPR016181">
    <property type="entry name" value="Acyl_CoA_acyltransferase"/>
</dbReference>
<dbReference type="AlphaFoldDB" id="A0A5C0AWM0"/>
<sequence>MELQFTWSRMASLTVLDLYEIIKAREAVFVVEQKCAYQETDGLDPHAWHLCVHAGGELAAYSRVVDPGFKFPQPSIGRVMTVEKFRSLKIGRALMLEAIRFTESTFPDQGIKIGGQVYLRKFYESLGFEGVSDIYSEDSIPHLDMVKAPVLSGSPAL</sequence>
<dbReference type="KEGG" id="pacr:FXN63_13420"/>
<dbReference type="EMBL" id="CP043046">
    <property type="protein sequence ID" value="QEI06718.1"/>
    <property type="molecule type" value="Genomic_DNA"/>
</dbReference>